<name>A0A2L1CB52_METMI</name>
<dbReference type="EMBL" id="JACDUI010000001">
    <property type="protein sequence ID" value="MBA2839599.1"/>
    <property type="molecule type" value="Genomic_DNA"/>
</dbReference>
<dbReference type="EMBL" id="CP026606">
    <property type="protein sequence ID" value="AVB76602.1"/>
    <property type="molecule type" value="Genomic_DNA"/>
</dbReference>
<evidence type="ECO:0000313" key="18">
    <source>
        <dbReference type="Proteomes" id="UP000536195"/>
    </source>
</evidence>
<dbReference type="Proteomes" id="UP000564425">
    <property type="component" value="Unassembled WGS sequence"/>
</dbReference>
<dbReference type="EMBL" id="JACHEC010000001">
    <property type="protein sequence ID" value="MBB6401472.1"/>
    <property type="molecule type" value="Genomic_DNA"/>
</dbReference>
<evidence type="ECO:0000313" key="20">
    <source>
        <dbReference type="Proteomes" id="UP000563838"/>
    </source>
</evidence>
<evidence type="ECO:0000313" key="5">
    <source>
        <dbReference type="EMBL" id="MBA2852177.1"/>
    </source>
</evidence>
<evidence type="ECO:0000313" key="14">
    <source>
        <dbReference type="EMBL" id="MBM7409658.1"/>
    </source>
</evidence>
<dbReference type="EMBL" id="JACDUN010000001">
    <property type="protein sequence ID" value="MBA2857411.1"/>
    <property type="molecule type" value="Genomic_DNA"/>
</dbReference>
<feature type="domain" description="MIP18 family-like" evidence="1">
    <location>
        <begin position="4"/>
        <end position="78"/>
    </location>
</feature>
<proteinExistence type="predicted"/>
<evidence type="ECO:0000313" key="23">
    <source>
        <dbReference type="Proteomes" id="UP000568063"/>
    </source>
</evidence>
<evidence type="ECO:0000313" key="21">
    <source>
        <dbReference type="Proteomes" id="UP000564425"/>
    </source>
</evidence>
<evidence type="ECO:0000313" key="8">
    <source>
        <dbReference type="EMBL" id="MBA2863111.1"/>
    </source>
</evidence>
<evidence type="ECO:0000313" key="25">
    <source>
        <dbReference type="Proteomes" id="UP000584706"/>
    </source>
</evidence>
<evidence type="ECO:0000313" key="26">
    <source>
        <dbReference type="Proteomes" id="UP000590564"/>
    </source>
</evidence>
<evidence type="ECO:0000313" key="9">
    <source>
        <dbReference type="EMBL" id="MBA2867952.1"/>
    </source>
</evidence>
<evidence type="ECO:0000313" key="17">
    <source>
        <dbReference type="Proteomes" id="UP000522365"/>
    </source>
</evidence>
<dbReference type="EMBL" id="JACDUM010000001">
    <property type="protein sequence ID" value="MBA2859318.1"/>
    <property type="molecule type" value="Genomic_DNA"/>
</dbReference>
<reference evidence="13" key="4">
    <citation type="submission" date="2020-07" db="EMBL/GenBank/DDBJ databases">
        <title>Severe corrosion of carbon steel in oil field produced water can be linked to methanogenic archaea containing a special type of NiFe hydrogenase.</title>
        <authorList>
            <person name="Lahme S."/>
            <person name="Mand J."/>
            <person name="Longwell J."/>
            <person name="Smith R."/>
            <person name="Enning D."/>
        </authorList>
    </citation>
    <scope>NUCLEOTIDE SEQUENCE</scope>
    <source>
        <strain evidence="13">MIC098Bin5</strain>
    </source>
</reference>
<dbReference type="InterPro" id="IPR034904">
    <property type="entry name" value="FSCA_dom_sf"/>
</dbReference>
<reference evidence="17 19" key="3">
    <citation type="submission" date="2020-07" db="EMBL/GenBank/DDBJ databases">
        <title>Genomic Encyclopedia of Type Strains, Phase IV (KMG-V): Genome sequencing to study the core and pangenomes of soil and plant-associated prokaryotes.</title>
        <authorList>
            <person name="Whitman W."/>
        </authorList>
    </citation>
    <scope>NUCLEOTIDE SEQUENCE [LARGE SCALE GENOMIC DNA]</scope>
    <source>
        <strain evidence="4 21">A1</strain>
        <strain evidence="3 20">A4</strain>
        <strain evidence="11 18">C11</strain>
        <strain evidence="6 19">C12</strain>
        <strain evidence="8 22">C13</strain>
        <strain evidence="9 24">C14</strain>
        <strain evidence="7 23">C9</strain>
        <strain evidence="12 26">D1</strain>
        <strain evidence="10 25">DSM 7078</strain>
        <strain evidence="14">RC</strain>
        <strain evidence="5 17">S1</strain>
    </source>
</reference>
<dbReference type="EMBL" id="JAGINF010000003">
    <property type="protein sequence ID" value="MBP2219590.1"/>
    <property type="molecule type" value="Genomic_DNA"/>
</dbReference>
<dbReference type="EMBL" id="JACDUK010000001">
    <property type="protein sequence ID" value="MBA2852177.1"/>
    <property type="molecule type" value="Genomic_DNA"/>
</dbReference>
<dbReference type="Proteomes" id="UP000558015">
    <property type="component" value="Unassembled WGS sequence"/>
</dbReference>
<dbReference type="KEGG" id="mmad:MMJJ_12210"/>
<evidence type="ECO:0000313" key="11">
    <source>
        <dbReference type="EMBL" id="MBB6401472.1"/>
    </source>
</evidence>
<dbReference type="Proteomes" id="UP000239462">
    <property type="component" value="Chromosome"/>
</dbReference>
<dbReference type="Proteomes" id="UP000563838">
    <property type="component" value="Unassembled WGS sequence"/>
</dbReference>
<protein>
    <submittedName>
        <fullName evidence="13">Metal-sulfur cluster assembly factor</fullName>
    </submittedName>
    <submittedName>
        <fullName evidence="3">Metal-sulfur cluster biosynthetic enzyme</fullName>
    </submittedName>
</protein>
<dbReference type="OMA" id="TVADPHM"/>
<dbReference type="EMBL" id="JACHED010000001">
    <property type="protein sequence ID" value="MBB6496884.1"/>
    <property type="molecule type" value="Genomic_DNA"/>
</dbReference>
<dbReference type="InterPro" id="IPR052339">
    <property type="entry name" value="Fe-S_Maturation_MIP18"/>
</dbReference>
<evidence type="ECO:0000313" key="15">
    <source>
        <dbReference type="EMBL" id="MBP2219590.1"/>
    </source>
</evidence>
<dbReference type="EMBL" id="JACDUP010000001">
    <property type="protein sequence ID" value="MBA2867952.1"/>
    <property type="molecule type" value="Genomic_DNA"/>
</dbReference>
<evidence type="ECO:0000313" key="19">
    <source>
        <dbReference type="Proteomes" id="UP000558015"/>
    </source>
</evidence>
<dbReference type="Proteomes" id="UP000568063">
    <property type="component" value="Unassembled WGS sequence"/>
</dbReference>
<evidence type="ECO:0000259" key="1">
    <source>
        <dbReference type="Pfam" id="PF01883"/>
    </source>
</evidence>
<evidence type="ECO:0000313" key="16">
    <source>
        <dbReference type="Proteomes" id="UP000239462"/>
    </source>
</evidence>
<sequence>MVSKDDVLNALKQVADPHMGISIVDMGLITDVETDDEGNVSFTLTPTNPGCMSVIHMAGGAKQVVADLEGVKKVNVTVKGHMMEEDINKILSDEPIEKQ</sequence>
<dbReference type="EMBL" id="JACDUH010000001">
    <property type="protein sequence ID" value="MBA2849980.1"/>
    <property type="molecule type" value="Genomic_DNA"/>
</dbReference>
<evidence type="ECO:0000313" key="6">
    <source>
        <dbReference type="EMBL" id="MBA2857411.1"/>
    </source>
</evidence>
<evidence type="ECO:0000313" key="3">
    <source>
        <dbReference type="EMBL" id="MBA2839599.1"/>
    </source>
</evidence>
<dbReference type="PANTHER" id="PTHR42831:SF1">
    <property type="entry name" value="FE-S PROTEIN MATURATION AUXILIARY FACTOR YITW"/>
    <property type="match status" value="1"/>
</dbReference>
<evidence type="ECO:0000313" key="22">
    <source>
        <dbReference type="Proteomes" id="UP000567099"/>
    </source>
</evidence>
<dbReference type="SUPFAM" id="SSF117916">
    <property type="entry name" value="Fe-S cluster assembly (FSCA) domain-like"/>
    <property type="match status" value="1"/>
</dbReference>
<reference evidence="2" key="2">
    <citation type="submission" date="2018-02" db="EMBL/GenBank/DDBJ databases">
        <title>Complete genome sequence of the Methanococcus maripaludis type strain JJ (DSM 2067), a model for selenoprotein synthesis in Archaea.</title>
        <authorList>
            <person name="Poehlein A."/>
            <person name="Heym D."/>
            <person name="Quitzke V."/>
            <person name="Fersch J."/>
            <person name="Daniel R."/>
            <person name="Rother M."/>
        </authorList>
    </citation>
    <scope>NUCLEOTIDE SEQUENCE [LARGE SCALE GENOMIC DNA]</scope>
    <source>
        <strain evidence="2">DSM 2067</strain>
    </source>
</reference>
<dbReference type="Proteomes" id="UP000522365">
    <property type="component" value="Unassembled WGS sequence"/>
</dbReference>
<dbReference type="Proteomes" id="UP000714405">
    <property type="component" value="Unassembled WGS sequence"/>
</dbReference>
<evidence type="ECO:0000313" key="7">
    <source>
        <dbReference type="EMBL" id="MBA2859318.1"/>
    </source>
</evidence>
<dbReference type="Proteomes" id="UP000584706">
    <property type="component" value="Unassembled WGS sequence"/>
</dbReference>
<dbReference type="Proteomes" id="UP000742560">
    <property type="component" value="Unassembled WGS sequence"/>
</dbReference>
<dbReference type="EMBL" id="JACCQJ010000001">
    <property type="protein sequence ID" value="MBG0769213.1"/>
    <property type="molecule type" value="Genomic_DNA"/>
</dbReference>
<evidence type="ECO:0000313" key="4">
    <source>
        <dbReference type="EMBL" id="MBA2849980.1"/>
    </source>
</evidence>
<dbReference type="Gene3D" id="3.30.300.130">
    <property type="entry name" value="Fe-S cluster assembly (FSCA)"/>
    <property type="match status" value="1"/>
</dbReference>
<gene>
    <name evidence="13" type="ORF">H0S71_04825</name>
    <name evidence="14" type="ORF">HNP85_001330</name>
    <name evidence="4" type="ORF">HNP86_000111</name>
    <name evidence="3" type="ORF">HNP87_000111</name>
    <name evidence="5" type="ORF">HNP89_000114</name>
    <name evidence="7" type="ORF">HNP91_000113</name>
    <name evidence="11" type="ORF">HNP92_000757</name>
    <name evidence="6" type="ORF">HNP93_000112</name>
    <name evidence="8" type="ORF">HNP94_000111</name>
    <name evidence="9" type="ORF">HNP95_000111</name>
    <name evidence="12" type="ORF">HNP96_000905</name>
    <name evidence="10" type="ORF">HNP97_000860</name>
    <name evidence="15" type="ORF">J2745_001083</name>
    <name evidence="2" type="ORF">MMJJ_12210</name>
</gene>
<dbReference type="EMBL" id="JAFBBC010000001">
    <property type="protein sequence ID" value="MBM7409658.1"/>
    <property type="molecule type" value="Genomic_DNA"/>
</dbReference>
<dbReference type="PANTHER" id="PTHR42831">
    <property type="entry name" value="FE-S PROTEIN MATURATION AUXILIARY FACTOR YITW"/>
    <property type="match status" value="1"/>
</dbReference>
<dbReference type="Proteomes" id="UP000722095">
    <property type="component" value="Unassembled WGS sequence"/>
</dbReference>
<organism evidence="2 16">
    <name type="scientific">Methanococcus maripaludis</name>
    <name type="common">Methanococcus deltae</name>
    <dbReference type="NCBI Taxonomy" id="39152"/>
    <lineage>
        <taxon>Archaea</taxon>
        <taxon>Methanobacteriati</taxon>
        <taxon>Methanobacteriota</taxon>
        <taxon>Methanomada group</taxon>
        <taxon>Methanococci</taxon>
        <taxon>Methanococcales</taxon>
        <taxon>Methanococcaceae</taxon>
        <taxon>Methanococcus</taxon>
    </lineage>
</organism>
<evidence type="ECO:0000313" key="2">
    <source>
        <dbReference type="EMBL" id="AVB76602.1"/>
    </source>
</evidence>
<reference evidence="16" key="1">
    <citation type="journal article" date="2018" name="Genome Announc.">
        <title>Complete Genome Sequence of the Methanococcus maripaludis Type Strain JJ (DSM 2067), a Model for Selenoprotein Synthesis in Archaea.</title>
        <authorList>
            <person name="Poehlein A."/>
            <person name="Heym D."/>
            <person name="Quitzke V."/>
            <person name="Fersch J."/>
            <person name="Daniel R."/>
            <person name="Rother M."/>
        </authorList>
    </citation>
    <scope>NUCLEOTIDE SEQUENCE [LARGE SCALE GENOMIC DNA]</scope>
    <source>
        <strain evidence="16">DSM 2067</strain>
    </source>
</reference>
<evidence type="ECO:0000313" key="24">
    <source>
        <dbReference type="Proteomes" id="UP000571751"/>
    </source>
</evidence>
<dbReference type="EMBL" id="JACDUO010000001">
    <property type="protein sequence ID" value="MBA2863111.1"/>
    <property type="molecule type" value="Genomic_DNA"/>
</dbReference>
<dbReference type="Proteomes" id="UP000590564">
    <property type="component" value="Unassembled WGS sequence"/>
</dbReference>
<dbReference type="AlphaFoldDB" id="A0A2L1CB52"/>
<dbReference type="InterPro" id="IPR002744">
    <property type="entry name" value="MIP18-like"/>
</dbReference>
<dbReference type="Proteomes" id="UP000536195">
    <property type="component" value="Unassembled WGS sequence"/>
</dbReference>
<dbReference type="Proteomes" id="UP000571751">
    <property type="component" value="Unassembled WGS sequence"/>
</dbReference>
<dbReference type="Proteomes" id="UP000567099">
    <property type="component" value="Unassembled WGS sequence"/>
</dbReference>
<evidence type="ECO:0000313" key="10">
    <source>
        <dbReference type="EMBL" id="MBB6067370.1"/>
    </source>
</evidence>
<accession>A0A2L1CB52</accession>
<reference evidence="15" key="5">
    <citation type="submission" date="2021-03" db="EMBL/GenBank/DDBJ databases">
        <title>Genomic Encyclopedia of Type Strains, Phase IV (KMG-IV): sequencing the most valuable type-strain genomes for metagenomic binning, comparative biology and taxonomic classification.</title>
        <authorList>
            <person name="Goeker M."/>
        </authorList>
    </citation>
    <scope>NUCLEOTIDE SEQUENCE</scope>
    <source>
        <strain evidence="15">DSM 2771</strain>
    </source>
</reference>
<dbReference type="RefSeq" id="WP_011171559.1">
    <property type="nucleotide sequence ID" value="NZ_BAAABJ010000001.1"/>
</dbReference>
<dbReference type="GeneID" id="10983196"/>
<evidence type="ECO:0000313" key="12">
    <source>
        <dbReference type="EMBL" id="MBB6496884.1"/>
    </source>
</evidence>
<dbReference type="EMBL" id="JACHIQ010000001">
    <property type="protein sequence ID" value="MBB6067370.1"/>
    <property type="molecule type" value="Genomic_DNA"/>
</dbReference>
<dbReference type="Pfam" id="PF01883">
    <property type="entry name" value="FeS_assembly_P"/>
    <property type="match status" value="1"/>
</dbReference>
<evidence type="ECO:0000313" key="13">
    <source>
        <dbReference type="EMBL" id="MBG0769213.1"/>
    </source>
</evidence>